<evidence type="ECO:0000313" key="4">
    <source>
        <dbReference type="EMBL" id="MBU9713423.1"/>
    </source>
</evidence>
<feature type="domain" description="Alkyl hydroperoxide reductase subunit C/ Thiol specific antioxidant" evidence="3">
    <location>
        <begin position="29"/>
        <end position="70"/>
    </location>
</feature>
<gene>
    <name evidence="4" type="ORF">KS419_16970</name>
</gene>
<evidence type="ECO:0000313" key="5">
    <source>
        <dbReference type="Proteomes" id="UP000784880"/>
    </source>
</evidence>
<dbReference type="InterPro" id="IPR000866">
    <property type="entry name" value="AhpC/TSA"/>
</dbReference>
<evidence type="ECO:0000259" key="3">
    <source>
        <dbReference type="Pfam" id="PF00578"/>
    </source>
</evidence>
<accession>A0ABS6JM81</accession>
<proteinExistence type="predicted"/>
<name>A0ABS6JM81_9BACI</name>
<dbReference type="EMBL" id="JAHQCS010000135">
    <property type="protein sequence ID" value="MBU9713423.1"/>
    <property type="molecule type" value="Genomic_DNA"/>
</dbReference>
<keyword evidence="1" id="KW-1015">Disulfide bond</keyword>
<feature type="region of interest" description="Disordered" evidence="2">
    <location>
        <begin position="1"/>
        <end position="22"/>
    </location>
</feature>
<evidence type="ECO:0000256" key="2">
    <source>
        <dbReference type="SAM" id="MobiDB-lite"/>
    </source>
</evidence>
<dbReference type="Proteomes" id="UP000784880">
    <property type="component" value="Unassembled WGS sequence"/>
</dbReference>
<keyword evidence="5" id="KW-1185">Reference proteome</keyword>
<reference evidence="4 5" key="1">
    <citation type="submission" date="2021-06" db="EMBL/GenBank/DDBJ databases">
        <title>Bacillus sp. RD4P76, an endophyte from a halophyte.</title>
        <authorList>
            <person name="Sun J.-Q."/>
        </authorList>
    </citation>
    <scope>NUCLEOTIDE SEQUENCE [LARGE SCALE GENOMIC DNA]</scope>
    <source>
        <strain evidence="4 5">CGMCC 1.15917</strain>
    </source>
</reference>
<dbReference type="Pfam" id="PF00578">
    <property type="entry name" value="AhpC-TSA"/>
    <property type="match status" value="1"/>
</dbReference>
<sequence length="70" mass="7912">MRLDKKRDQQGLSINDLSNGAPPFLATLGDVAPKFTQKAVVNDEIKEVKLESYRGSWVILFFYGSNFTFV</sequence>
<evidence type="ECO:0000256" key="1">
    <source>
        <dbReference type="ARBA" id="ARBA00023157"/>
    </source>
</evidence>
<protein>
    <submittedName>
        <fullName evidence="4">Redoxin domain-containing protein</fullName>
    </submittedName>
</protein>
<comment type="caution">
    <text evidence="4">The sequence shown here is derived from an EMBL/GenBank/DDBJ whole genome shotgun (WGS) entry which is preliminary data.</text>
</comment>
<organism evidence="4 5">
    <name type="scientific">Evansella tamaricis</name>
    <dbReference type="NCBI Taxonomy" id="2069301"/>
    <lineage>
        <taxon>Bacteria</taxon>
        <taxon>Bacillati</taxon>
        <taxon>Bacillota</taxon>
        <taxon>Bacilli</taxon>
        <taxon>Bacillales</taxon>
        <taxon>Bacillaceae</taxon>
        <taxon>Evansella</taxon>
    </lineage>
</organism>